<keyword evidence="3" id="KW-1185">Reference proteome</keyword>
<dbReference type="AlphaFoldDB" id="A0A9W6SSK7"/>
<dbReference type="EMBL" id="BSTX01000006">
    <property type="protein sequence ID" value="GLZ81537.1"/>
    <property type="molecule type" value="Genomic_DNA"/>
</dbReference>
<gene>
    <name evidence="2" type="ORF">Afil01_63440</name>
</gene>
<evidence type="ECO:0000256" key="1">
    <source>
        <dbReference type="SAM" id="MobiDB-lite"/>
    </source>
</evidence>
<feature type="region of interest" description="Disordered" evidence="1">
    <location>
        <begin position="1"/>
        <end position="22"/>
    </location>
</feature>
<dbReference type="Proteomes" id="UP001165079">
    <property type="component" value="Unassembled WGS sequence"/>
</dbReference>
<comment type="caution">
    <text evidence="2">The sequence shown here is derived from an EMBL/GenBank/DDBJ whole genome shotgun (WGS) entry which is preliminary data.</text>
</comment>
<organism evidence="2 3">
    <name type="scientific">Actinorhabdospora filicis</name>
    <dbReference type="NCBI Taxonomy" id="1785913"/>
    <lineage>
        <taxon>Bacteria</taxon>
        <taxon>Bacillati</taxon>
        <taxon>Actinomycetota</taxon>
        <taxon>Actinomycetes</taxon>
        <taxon>Micromonosporales</taxon>
        <taxon>Micromonosporaceae</taxon>
        <taxon>Actinorhabdospora</taxon>
    </lineage>
</organism>
<proteinExistence type="predicted"/>
<sequence>MSHRPFSVPGHDHFRIRHAGHRRPFRVDQRSAQYPNTGDDALLIERFTAGTDVAALAHHFGRRRSAIRSRLVKHGLMDAEEAKLRWRREED</sequence>
<evidence type="ECO:0000313" key="2">
    <source>
        <dbReference type="EMBL" id="GLZ81537.1"/>
    </source>
</evidence>
<reference evidence="2" key="1">
    <citation type="submission" date="2023-03" db="EMBL/GenBank/DDBJ databases">
        <title>Actinorhabdospora filicis NBRC 111898.</title>
        <authorList>
            <person name="Ichikawa N."/>
            <person name="Sato H."/>
            <person name="Tonouchi N."/>
        </authorList>
    </citation>
    <scope>NUCLEOTIDE SEQUENCE</scope>
    <source>
        <strain evidence="2">NBRC 111898</strain>
    </source>
</reference>
<name>A0A9W6SSK7_9ACTN</name>
<protein>
    <submittedName>
        <fullName evidence="2">Uncharacterized protein</fullName>
    </submittedName>
</protein>
<accession>A0A9W6SSK7</accession>
<evidence type="ECO:0000313" key="3">
    <source>
        <dbReference type="Proteomes" id="UP001165079"/>
    </source>
</evidence>